<dbReference type="RefSeq" id="WP_145385813.1">
    <property type="nucleotide sequence ID" value="NZ_CP037423.1"/>
</dbReference>
<dbReference type="Pfam" id="PF02163">
    <property type="entry name" value="Peptidase_M50"/>
    <property type="match status" value="1"/>
</dbReference>
<evidence type="ECO:0000313" key="10">
    <source>
        <dbReference type="Proteomes" id="UP000319004"/>
    </source>
</evidence>
<dbReference type="GO" id="GO:0005737">
    <property type="term" value="C:cytoplasm"/>
    <property type="evidence" value="ECO:0007669"/>
    <property type="project" value="TreeGrafter"/>
</dbReference>
<reference evidence="9 10" key="1">
    <citation type="submission" date="2019-03" db="EMBL/GenBank/DDBJ databases">
        <title>Deep-cultivation of Planctomycetes and their phenomic and genomic characterization uncovers novel biology.</title>
        <authorList>
            <person name="Wiegand S."/>
            <person name="Jogler M."/>
            <person name="Boedeker C."/>
            <person name="Pinto D."/>
            <person name="Vollmers J."/>
            <person name="Rivas-Marin E."/>
            <person name="Kohn T."/>
            <person name="Peeters S.H."/>
            <person name="Heuer A."/>
            <person name="Rast P."/>
            <person name="Oberbeckmann S."/>
            <person name="Bunk B."/>
            <person name="Jeske O."/>
            <person name="Meyerdierks A."/>
            <person name="Storesund J.E."/>
            <person name="Kallscheuer N."/>
            <person name="Luecker S."/>
            <person name="Lage O.M."/>
            <person name="Pohl T."/>
            <person name="Merkel B.J."/>
            <person name="Hornburger P."/>
            <person name="Mueller R.-W."/>
            <person name="Bruemmer F."/>
            <person name="Labrenz M."/>
            <person name="Spormann A.M."/>
            <person name="Op den Camp H."/>
            <person name="Overmann J."/>
            <person name="Amann R."/>
            <person name="Jetten M.S.M."/>
            <person name="Mascher T."/>
            <person name="Medema M.H."/>
            <person name="Devos D.P."/>
            <person name="Kaster A.-K."/>
            <person name="Ovreas L."/>
            <person name="Rohde M."/>
            <person name="Galperin M.Y."/>
            <person name="Jogler C."/>
        </authorList>
    </citation>
    <scope>NUCLEOTIDE SEQUENCE [LARGE SCALE GENOMIC DNA]</scope>
    <source>
        <strain evidence="9 10">Enr13</strain>
    </source>
</reference>
<keyword evidence="10" id="KW-1185">Reference proteome</keyword>
<organism evidence="9 10">
    <name type="scientific">Stieleria neptunia</name>
    <dbReference type="NCBI Taxonomy" id="2527979"/>
    <lineage>
        <taxon>Bacteria</taxon>
        <taxon>Pseudomonadati</taxon>
        <taxon>Planctomycetota</taxon>
        <taxon>Planctomycetia</taxon>
        <taxon>Pirellulales</taxon>
        <taxon>Pirellulaceae</taxon>
        <taxon>Stieleria</taxon>
    </lineage>
</organism>
<feature type="transmembrane region" description="Helical" evidence="7">
    <location>
        <begin position="389"/>
        <end position="411"/>
    </location>
</feature>
<dbReference type="OrthoDB" id="9759690at2"/>
<sequence length="738" mass="82244">MSTDSESSAGAGRLKLRKRPDLEVYPQRRRGHHVWVIKDPLSLRYFQFRDEEFAILEWLDGRSSLEQIKQRFEQRFAPRRMTNQRLHWFVANLHRSGLVLSDAPGQGDPLRTRHDQQRRASRMNAFANPLAIRFRGFDPERLLNRLYPKLRWVFSPWCGAACGLLVATALALLVTHEGSLTQRLPEMNALLSPRNLLALAVAMALVKLIHEIGHALTCKHYAARCHELGVMLLVFTPCLYCNVTDAWKLSSRLQRVAISAAGIIVEVVLASLCTILWLSSQPGLFNTLCLNVMIVCSIGTVLLNGNPLLRYDGYYILSDVLDLPNLWQDSRRVVQRLAWRGLLGIDPGKPVSVQGRQGVLVVYAIASMLYRMVVMVSIVYIVYRVCKPAGLILIAQILAVVLVAGLLSTPLTAVSRIMTNPSIRRKVKPGRLLISGGVLTLLVAACVWVPLPCRIVAPTMIEPLDARRVYVSVPGRLTQSIEAGTRVSAGEPLAQLENIEVRRELESVQGQLRHQQLRVKHLESLRGDDETLASQLPAAREILGDLQRRLTQLRKDEEALVLTAPVEGTVLAPPTLQPTTPGELELERWSGTPMDPSNLGMTLERKTLYCLIGQEDAFEAAVYIDQSDLQFVRRDQRVKLLLDIAGGEVIGGTVTEISRVNVKSVPSELAVDQQLSSRVDQAGVLRPETTSYKAHVKLDPTEVPLLIGARGRAKISVPSQPLSRRVFRVLSRTFKPVI</sequence>
<evidence type="ECO:0000259" key="8">
    <source>
        <dbReference type="Pfam" id="PF02163"/>
    </source>
</evidence>
<feature type="transmembrane region" description="Helical" evidence="7">
    <location>
        <begin position="196"/>
        <end position="216"/>
    </location>
</feature>
<evidence type="ECO:0000256" key="2">
    <source>
        <dbReference type="ARBA" id="ARBA00004127"/>
    </source>
</evidence>
<comment type="subcellular location">
    <subcellularLocation>
        <location evidence="2">Endomembrane system</location>
        <topology evidence="2">Multi-pass membrane protein</topology>
    </subcellularLocation>
</comment>
<evidence type="ECO:0000256" key="1">
    <source>
        <dbReference type="ARBA" id="ARBA00001947"/>
    </source>
</evidence>
<feature type="transmembrane region" description="Helical" evidence="7">
    <location>
        <begin position="432"/>
        <end position="451"/>
    </location>
</feature>
<feature type="domain" description="Peptidase M50" evidence="8">
    <location>
        <begin position="199"/>
        <end position="374"/>
    </location>
</feature>
<feature type="transmembrane region" description="Helical" evidence="7">
    <location>
        <begin position="256"/>
        <end position="278"/>
    </location>
</feature>
<feature type="transmembrane region" description="Helical" evidence="7">
    <location>
        <begin position="152"/>
        <end position="175"/>
    </location>
</feature>
<dbReference type="PANTHER" id="PTHR13325">
    <property type="entry name" value="PROTEASE M50 MEMBRANE-BOUND TRANSCRIPTION FACTOR SITE 2 PROTEASE"/>
    <property type="match status" value="1"/>
</dbReference>
<name>A0A518HMU9_9BACT</name>
<dbReference type="GO" id="GO:0004222">
    <property type="term" value="F:metalloendopeptidase activity"/>
    <property type="evidence" value="ECO:0007669"/>
    <property type="project" value="InterPro"/>
</dbReference>
<keyword evidence="6 7" id="KW-0472">Membrane</keyword>
<evidence type="ECO:0000256" key="5">
    <source>
        <dbReference type="ARBA" id="ARBA00022989"/>
    </source>
</evidence>
<feature type="transmembrane region" description="Helical" evidence="7">
    <location>
        <begin position="228"/>
        <end position="244"/>
    </location>
</feature>
<keyword evidence="4 7" id="KW-0812">Transmembrane</keyword>
<comment type="cofactor">
    <cofactor evidence="1">
        <name>Zn(2+)</name>
        <dbReference type="ChEBI" id="CHEBI:29105"/>
    </cofactor>
</comment>
<gene>
    <name evidence="9" type="ORF">Enr13x_19930</name>
</gene>
<evidence type="ECO:0000256" key="3">
    <source>
        <dbReference type="ARBA" id="ARBA00007931"/>
    </source>
</evidence>
<feature type="transmembrane region" description="Helical" evidence="7">
    <location>
        <begin position="284"/>
        <end position="303"/>
    </location>
</feature>
<keyword evidence="5 7" id="KW-1133">Transmembrane helix</keyword>
<protein>
    <submittedName>
        <fullName evidence="9">Peptidase family M50</fullName>
    </submittedName>
</protein>
<dbReference type="KEGG" id="snep:Enr13x_19930"/>
<evidence type="ECO:0000256" key="6">
    <source>
        <dbReference type="ARBA" id="ARBA00023136"/>
    </source>
</evidence>
<accession>A0A518HMU9</accession>
<feature type="transmembrane region" description="Helical" evidence="7">
    <location>
        <begin position="359"/>
        <end position="383"/>
    </location>
</feature>
<proteinExistence type="inferred from homology"/>
<dbReference type="InterPro" id="IPR001193">
    <property type="entry name" value="MBTPS2"/>
</dbReference>
<dbReference type="InterPro" id="IPR008915">
    <property type="entry name" value="Peptidase_M50"/>
</dbReference>
<dbReference type="GO" id="GO:0016020">
    <property type="term" value="C:membrane"/>
    <property type="evidence" value="ECO:0007669"/>
    <property type="project" value="InterPro"/>
</dbReference>
<evidence type="ECO:0000256" key="7">
    <source>
        <dbReference type="SAM" id="Phobius"/>
    </source>
</evidence>
<dbReference type="Proteomes" id="UP000319004">
    <property type="component" value="Chromosome"/>
</dbReference>
<dbReference type="EMBL" id="CP037423">
    <property type="protein sequence ID" value="QDV42150.1"/>
    <property type="molecule type" value="Genomic_DNA"/>
</dbReference>
<dbReference type="GO" id="GO:0031293">
    <property type="term" value="P:membrane protein intracellular domain proteolysis"/>
    <property type="evidence" value="ECO:0007669"/>
    <property type="project" value="TreeGrafter"/>
</dbReference>
<dbReference type="GO" id="GO:0012505">
    <property type="term" value="C:endomembrane system"/>
    <property type="evidence" value="ECO:0007669"/>
    <property type="project" value="UniProtKB-SubCell"/>
</dbReference>
<dbReference type="PANTHER" id="PTHR13325:SF3">
    <property type="entry name" value="MEMBRANE-BOUND TRANSCRIPTION FACTOR SITE-2 PROTEASE"/>
    <property type="match status" value="1"/>
</dbReference>
<comment type="similarity">
    <text evidence="3">Belongs to the peptidase M50B family.</text>
</comment>
<dbReference type="AlphaFoldDB" id="A0A518HMU9"/>
<dbReference type="Gene3D" id="2.40.30.170">
    <property type="match status" value="1"/>
</dbReference>
<evidence type="ECO:0000256" key="4">
    <source>
        <dbReference type="ARBA" id="ARBA00022692"/>
    </source>
</evidence>
<evidence type="ECO:0000313" key="9">
    <source>
        <dbReference type="EMBL" id="QDV42150.1"/>
    </source>
</evidence>